<keyword evidence="4" id="KW-0410">Iron transport</keyword>
<dbReference type="Pfam" id="PF07660">
    <property type="entry name" value="STN"/>
    <property type="match status" value="1"/>
</dbReference>
<evidence type="ECO:0000256" key="1">
    <source>
        <dbReference type="ARBA" id="ARBA00004571"/>
    </source>
</evidence>
<keyword evidence="4" id="KW-0406">Ion transport</keyword>
<keyword evidence="8 10" id="KW-0472">Membrane</keyword>
<dbReference type="InterPro" id="IPR000531">
    <property type="entry name" value="Beta-barrel_TonB"/>
</dbReference>
<evidence type="ECO:0000313" key="16">
    <source>
        <dbReference type="Proteomes" id="UP000502611"/>
    </source>
</evidence>
<keyword evidence="3 10" id="KW-1134">Transmembrane beta strand</keyword>
<keyword evidence="5 10" id="KW-0812">Transmembrane</keyword>
<name>A0A6M4G767_SPHYA</name>
<evidence type="ECO:0000259" key="14">
    <source>
        <dbReference type="SMART" id="SM00965"/>
    </source>
</evidence>
<dbReference type="Gene3D" id="3.55.50.30">
    <property type="match status" value="1"/>
</dbReference>
<evidence type="ECO:0000256" key="9">
    <source>
        <dbReference type="ARBA" id="ARBA00023237"/>
    </source>
</evidence>
<dbReference type="InterPro" id="IPR037066">
    <property type="entry name" value="Plug_dom_sf"/>
</dbReference>
<evidence type="ECO:0000256" key="4">
    <source>
        <dbReference type="ARBA" id="ARBA00022496"/>
    </source>
</evidence>
<dbReference type="GO" id="GO:0009279">
    <property type="term" value="C:cell outer membrane"/>
    <property type="evidence" value="ECO:0007669"/>
    <property type="project" value="UniProtKB-SubCell"/>
</dbReference>
<evidence type="ECO:0000256" key="11">
    <source>
        <dbReference type="RuleBase" id="RU003357"/>
    </source>
</evidence>
<keyword evidence="2 10" id="KW-0813">Transport</keyword>
<dbReference type="InterPro" id="IPR036942">
    <property type="entry name" value="Beta-barrel_TonB_sf"/>
</dbReference>
<evidence type="ECO:0000313" key="15">
    <source>
        <dbReference type="EMBL" id="QJR02786.1"/>
    </source>
</evidence>
<dbReference type="InterPro" id="IPR011662">
    <property type="entry name" value="Secretin/TonB_short_N"/>
</dbReference>
<evidence type="ECO:0000256" key="13">
    <source>
        <dbReference type="SAM" id="SignalP"/>
    </source>
</evidence>
<organism evidence="15 16">
    <name type="scientific">Sphingobium yanoikuyae</name>
    <name type="common">Sphingomonas yanoikuyae</name>
    <dbReference type="NCBI Taxonomy" id="13690"/>
    <lineage>
        <taxon>Bacteria</taxon>
        <taxon>Pseudomonadati</taxon>
        <taxon>Pseudomonadota</taxon>
        <taxon>Alphaproteobacteria</taxon>
        <taxon>Sphingomonadales</taxon>
        <taxon>Sphingomonadaceae</taxon>
        <taxon>Sphingobium</taxon>
    </lineage>
</organism>
<dbReference type="PROSITE" id="PS52016">
    <property type="entry name" value="TONB_DEPENDENT_REC_3"/>
    <property type="match status" value="1"/>
</dbReference>
<keyword evidence="7 11" id="KW-0798">TonB box</keyword>
<dbReference type="Pfam" id="PF00593">
    <property type="entry name" value="TonB_dep_Rec_b-barrel"/>
    <property type="match status" value="1"/>
</dbReference>
<evidence type="ECO:0000256" key="12">
    <source>
        <dbReference type="SAM" id="MobiDB-lite"/>
    </source>
</evidence>
<evidence type="ECO:0000256" key="10">
    <source>
        <dbReference type="PROSITE-ProRule" id="PRU01360"/>
    </source>
</evidence>
<feature type="chain" id="PRO_5027025050" evidence="13">
    <location>
        <begin position="32"/>
        <end position="867"/>
    </location>
</feature>
<evidence type="ECO:0000256" key="5">
    <source>
        <dbReference type="ARBA" id="ARBA00022692"/>
    </source>
</evidence>
<evidence type="ECO:0000256" key="2">
    <source>
        <dbReference type="ARBA" id="ARBA00022448"/>
    </source>
</evidence>
<feature type="domain" description="Secretin/TonB short N-terminal" evidence="14">
    <location>
        <begin position="59"/>
        <end position="109"/>
    </location>
</feature>
<keyword evidence="15" id="KW-0675">Receptor</keyword>
<dbReference type="RefSeq" id="WP_169861183.1">
    <property type="nucleotide sequence ID" value="NZ_CP053021.1"/>
</dbReference>
<sequence>MVQMRSRSRFRCALLAAVAIGTLVPGAAALAQEQRRAEYRIEAGDLGEALKTVSRQSGKEIIFTSEAIMGRRAPALHGAYSADEAVRALLEGSDLLAQFRKDVIIIRGRSEPSGDLTDRPAAQSEIVVTGSRIRGGEPVSPVAVSSRREIESRGISDLGSFARSLVQNYSGGQNPGVAGGGQGESENVTSSSTLNLRGLGPDATLTLFNGHRVAYDAISQGVDISAIPLAAIDRVEVVADGSSALYGSDAVGGVANVILRRDYSGAAVSARVGGATDGGDFEQQYDFVAGKHWQSGGFMAAVDYRHTTPITAGQRSYTQNNDPSETLQAGLRQYSVVVAGHQRIADGIDFDLDGQFSDRNTSLCVNFTATDGCRASGSDIKVNTRSWTVSPNLKFETANSWQFKLGGVLGESRVDQTANVSFGGSLLLVQQGRYKNRLSAFELTTEGPLFQLPGGSARLAAGGGLRNTKFVINVAAIQSGTTTPYFDFGVNRPTWYGFGELSLPFVAPDTDIMLVNRLSLDAAVRYEDVRRVGSVLTPKVGVIYAPTSSIALKFSWGKSFKAPTLYQTGQPKQGYSQVGSTFFLPPSPTPGGVLYLTGGNPDLKPERATNWTATATLTPTFVQGLKVEASYFNIRYRDRAVSPIPQNSLAFSPIYGAYVTNNPTRDQILAALAGVPVVYDQGGGDPTTSDIVAIVTNYLQNASSQKIEGVDLTLDYAFDLGSRDHIHLNGAASYLKSSQRLSAGQPVVQLAGTVFRQPHWRASSVIEWGHDSFTLSGVLSYIGGELDTRITPYEKVGAYTAFDLVARFEPKLESGPFAHTRLSVSALNLFNSKPSYLRTINPIAYHYDSNNYPSIGRFLSVTVAKSF</sequence>
<evidence type="ECO:0000256" key="3">
    <source>
        <dbReference type="ARBA" id="ARBA00022452"/>
    </source>
</evidence>
<dbReference type="Gene3D" id="2.40.170.20">
    <property type="entry name" value="TonB-dependent receptor, beta-barrel domain"/>
    <property type="match status" value="1"/>
</dbReference>
<keyword evidence="6" id="KW-0408">Iron</keyword>
<evidence type="ECO:0000256" key="7">
    <source>
        <dbReference type="ARBA" id="ARBA00023077"/>
    </source>
</evidence>
<reference evidence="15 16" key="1">
    <citation type="submission" date="2020-04" db="EMBL/GenBank/DDBJ databases">
        <title>The Whole Genome Analysis of High salt-tolerant Sphingobium yanoikuyae YC-XJ2 with Aryl organophosphorus flame retardants (aryl-OPFRs)-degrading capacity and characteristics of Related phosphotriesterase.</title>
        <authorList>
            <person name="Li X."/>
        </authorList>
    </citation>
    <scope>NUCLEOTIDE SEQUENCE [LARGE SCALE GENOMIC DNA]</scope>
    <source>
        <strain evidence="15 16">YC-XJ2</strain>
    </source>
</reference>
<dbReference type="AlphaFoldDB" id="A0A6M4G767"/>
<dbReference type="InterPro" id="IPR039426">
    <property type="entry name" value="TonB-dep_rcpt-like"/>
</dbReference>
<gene>
    <name evidence="15" type="ORF">HH800_11685</name>
</gene>
<dbReference type="Proteomes" id="UP000502611">
    <property type="component" value="Chromosome"/>
</dbReference>
<dbReference type="InterPro" id="IPR012910">
    <property type="entry name" value="Plug_dom"/>
</dbReference>
<feature type="compositionally biased region" description="Gly residues" evidence="12">
    <location>
        <begin position="173"/>
        <end position="183"/>
    </location>
</feature>
<dbReference type="Pfam" id="PF07715">
    <property type="entry name" value="Plug"/>
    <property type="match status" value="1"/>
</dbReference>
<feature type="region of interest" description="Disordered" evidence="12">
    <location>
        <begin position="172"/>
        <end position="195"/>
    </location>
</feature>
<dbReference type="GO" id="GO:0006826">
    <property type="term" value="P:iron ion transport"/>
    <property type="evidence" value="ECO:0007669"/>
    <property type="project" value="UniProtKB-KW"/>
</dbReference>
<comment type="subcellular location">
    <subcellularLocation>
        <location evidence="1 10">Cell outer membrane</location>
        <topology evidence="1 10">Multi-pass membrane protein</topology>
    </subcellularLocation>
</comment>
<evidence type="ECO:0000256" key="6">
    <source>
        <dbReference type="ARBA" id="ARBA00023004"/>
    </source>
</evidence>
<feature type="signal peptide" evidence="13">
    <location>
        <begin position="1"/>
        <end position="31"/>
    </location>
</feature>
<feature type="compositionally biased region" description="Polar residues" evidence="12">
    <location>
        <begin position="184"/>
        <end position="195"/>
    </location>
</feature>
<dbReference type="PANTHER" id="PTHR47234">
    <property type="match status" value="1"/>
</dbReference>
<comment type="similarity">
    <text evidence="10 11">Belongs to the TonB-dependent receptor family.</text>
</comment>
<keyword evidence="9 10" id="KW-0998">Cell outer membrane</keyword>
<dbReference type="Gene3D" id="2.170.130.10">
    <property type="entry name" value="TonB-dependent receptor, plug domain"/>
    <property type="match status" value="1"/>
</dbReference>
<dbReference type="SUPFAM" id="SSF56935">
    <property type="entry name" value="Porins"/>
    <property type="match status" value="1"/>
</dbReference>
<dbReference type="SMART" id="SM00965">
    <property type="entry name" value="STN"/>
    <property type="match status" value="1"/>
</dbReference>
<dbReference type="CDD" id="cd01347">
    <property type="entry name" value="ligand_gated_channel"/>
    <property type="match status" value="1"/>
</dbReference>
<keyword evidence="13" id="KW-0732">Signal</keyword>
<proteinExistence type="inferred from homology"/>
<dbReference type="PANTHER" id="PTHR47234:SF3">
    <property type="entry name" value="SECRETIN_TONB SHORT N-TERMINAL DOMAIN-CONTAINING PROTEIN"/>
    <property type="match status" value="1"/>
</dbReference>
<protein>
    <submittedName>
        <fullName evidence="15">TonB-dependent receptor</fullName>
    </submittedName>
</protein>
<accession>A0A6M4G767</accession>
<dbReference type="EMBL" id="CP053021">
    <property type="protein sequence ID" value="QJR02786.1"/>
    <property type="molecule type" value="Genomic_DNA"/>
</dbReference>
<evidence type="ECO:0000256" key="8">
    <source>
        <dbReference type="ARBA" id="ARBA00023136"/>
    </source>
</evidence>